<feature type="transmembrane region" description="Helical" evidence="10">
    <location>
        <begin position="47"/>
        <end position="67"/>
    </location>
</feature>
<dbReference type="PRINTS" id="PR00237">
    <property type="entry name" value="GPCRRHODOPSN"/>
</dbReference>
<feature type="transmembrane region" description="Helical" evidence="10">
    <location>
        <begin position="153"/>
        <end position="174"/>
    </location>
</feature>
<feature type="transmembrane region" description="Helical" evidence="10">
    <location>
        <begin position="87"/>
        <end position="107"/>
    </location>
</feature>
<dbReference type="GO" id="GO:0005886">
    <property type="term" value="C:plasma membrane"/>
    <property type="evidence" value="ECO:0007669"/>
    <property type="project" value="UniProtKB-SubCell"/>
</dbReference>
<keyword evidence="2" id="KW-1003">Cell membrane</keyword>
<comment type="caution">
    <text evidence="12">The sequence shown here is derived from an EMBL/GenBank/DDBJ whole genome shotgun (WGS) entry which is preliminary data.</text>
</comment>
<evidence type="ECO:0000256" key="6">
    <source>
        <dbReference type="ARBA" id="ARBA00023136"/>
    </source>
</evidence>
<dbReference type="EMBL" id="CALNXJ010000016">
    <property type="protein sequence ID" value="CAH3117423.1"/>
    <property type="molecule type" value="Genomic_DNA"/>
</dbReference>
<sequence length="360" mass="41497">MSFGNASAGELLSDTNMSQGTNSSAKQEVFGRSVCAQGFYWPIHAPLILILISILAANCVVIVLTIWKETLRTVSNMFLFSLTLSDLLFGLIGIPVFMSCTVTTSLLQCTLSVLLWRFTAVSSVCHLFIIACDRYFIILHSMKYPSIATKTRATCVIAVIWLVALASSSIQFAWYKWNNDLKEPKEDTIQIDKIYLLLLIIVFFFLPLLLMFYIYSCILLVSFRHIFAFRRRRKNLDQPVPSIAHDLRGTFILFFMMLIFIGCWLPFFLLILEDHILETFFYIVPGWGLCVILYLRFIPPMANPILCAFCKQDYRRAWRGLARRQQWLSLNLRFFKFPSVSETRDRTCDRTPTSVTLAEK</sequence>
<feature type="transmembrane region" description="Helical" evidence="10">
    <location>
        <begin position="194"/>
        <end position="223"/>
    </location>
</feature>
<organism evidence="12 13">
    <name type="scientific">Pocillopora meandrina</name>
    <dbReference type="NCBI Taxonomy" id="46732"/>
    <lineage>
        <taxon>Eukaryota</taxon>
        <taxon>Metazoa</taxon>
        <taxon>Cnidaria</taxon>
        <taxon>Anthozoa</taxon>
        <taxon>Hexacorallia</taxon>
        <taxon>Scleractinia</taxon>
        <taxon>Astrocoeniina</taxon>
        <taxon>Pocilloporidae</taxon>
        <taxon>Pocillopora</taxon>
    </lineage>
</organism>
<dbReference type="PROSITE" id="PS00237">
    <property type="entry name" value="G_PROTEIN_RECEP_F1_1"/>
    <property type="match status" value="1"/>
</dbReference>
<evidence type="ECO:0000313" key="12">
    <source>
        <dbReference type="EMBL" id="CAH3117423.1"/>
    </source>
</evidence>
<dbReference type="Gene3D" id="1.20.1070.10">
    <property type="entry name" value="Rhodopsin 7-helix transmembrane proteins"/>
    <property type="match status" value="1"/>
</dbReference>
<dbReference type="PANTHER" id="PTHR24249">
    <property type="entry name" value="HISTAMINE RECEPTOR-RELATED G-PROTEIN COUPLED RECEPTOR"/>
    <property type="match status" value="1"/>
</dbReference>
<dbReference type="InterPro" id="IPR050569">
    <property type="entry name" value="TAAR"/>
</dbReference>
<evidence type="ECO:0000256" key="2">
    <source>
        <dbReference type="ARBA" id="ARBA00022475"/>
    </source>
</evidence>
<feature type="transmembrane region" description="Helical" evidence="10">
    <location>
        <begin position="279"/>
        <end position="297"/>
    </location>
</feature>
<keyword evidence="4 10" id="KW-1133">Transmembrane helix</keyword>
<evidence type="ECO:0000259" key="11">
    <source>
        <dbReference type="PROSITE" id="PS50262"/>
    </source>
</evidence>
<keyword evidence="8 9" id="KW-0807">Transducer</keyword>
<dbReference type="PANTHER" id="PTHR24249:SF372">
    <property type="entry name" value="G-PROTEIN COUPLED RECEPTORS FAMILY 1 PROFILE DOMAIN-CONTAINING PROTEIN"/>
    <property type="match status" value="1"/>
</dbReference>
<gene>
    <name evidence="12" type="ORF">PMEA_00007452</name>
</gene>
<evidence type="ECO:0000256" key="3">
    <source>
        <dbReference type="ARBA" id="ARBA00022692"/>
    </source>
</evidence>
<evidence type="ECO:0000256" key="10">
    <source>
        <dbReference type="SAM" id="Phobius"/>
    </source>
</evidence>
<dbReference type="InterPro" id="IPR017452">
    <property type="entry name" value="GPCR_Rhodpsn_7TM"/>
</dbReference>
<dbReference type="AlphaFoldDB" id="A0AAU9WKM2"/>
<dbReference type="Proteomes" id="UP001159428">
    <property type="component" value="Unassembled WGS sequence"/>
</dbReference>
<protein>
    <recommendedName>
        <fullName evidence="11">G-protein coupled receptors family 1 profile domain-containing protein</fullName>
    </recommendedName>
</protein>
<keyword evidence="7 9" id="KW-0675">Receptor</keyword>
<keyword evidence="3 9" id="KW-0812">Transmembrane</keyword>
<reference evidence="12 13" key="1">
    <citation type="submission" date="2022-05" db="EMBL/GenBank/DDBJ databases">
        <authorList>
            <consortium name="Genoscope - CEA"/>
            <person name="William W."/>
        </authorList>
    </citation>
    <scope>NUCLEOTIDE SEQUENCE [LARGE SCALE GENOMIC DNA]</scope>
</reference>
<evidence type="ECO:0000256" key="9">
    <source>
        <dbReference type="RuleBase" id="RU000688"/>
    </source>
</evidence>
<dbReference type="InterPro" id="IPR000276">
    <property type="entry name" value="GPCR_Rhodpsn"/>
</dbReference>
<feature type="transmembrane region" description="Helical" evidence="10">
    <location>
        <begin position="113"/>
        <end position="132"/>
    </location>
</feature>
<evidence type="ECO:0000256" key="8">
    <source>
        <dbReference type="ARBA" id="ARBA00023224"/>
    </source>
</evidence>
<feature type="domain" description="G-protein coupled receptors family 1 profile" evidence="11">
    <location>
        <begin position="57"/>
        <end position="307"/>
    </location>
</feature>
<comment type="similarity">
    <text evidence="9">Belongs to the G-protein coupled receptor 1 family.</text>
</comment>
<keyword evidence="13" id="KW-1185">Reference proteome</keyword>
<evidence type="ECO:0000256" key="7">
    <source>
        <dbReference type="ARBA" id="ARBA00023170"/>
    </source>
</evidence>
<feature type="non-terminal residue" evidence="12">
    <location>
        <position position="360"/>
    </location>
</feature>
<keyword evidence="5 9" id="KW-0297">G-protein coupled receptor</keyword>
<evidence type="ECO:0000313" key="13">
    <source>
        <dbReference type="Proteomes" id="UP001159428"/>
    </source>
</evidence>
<keyword evidence="6 10" id="KW-0472">Membrane</keyword>
<evidence type="ECO:0000256" key="5">
    <source>
        <dbReference type="ARBA" id="ARBA00023040"/>
    </source>
</evidence>
<evidence type="ECO:0000256" key="1">
    <source>
        <dbReference type="ARBA" id="ARBA00004651"/>
    </source>
</evidence>
<accession>A0AAU9WKM2</accession>
<dbReference type="CDD" id="cd00637">
    <property type="entry name" value="7tm_classA_rhodopsin-like"/>
    <property type="match status" value="1"/>
</dbReference>
<dbReference type="PROSITE" id="PS50262">
    <property type="entry name" value="G_PROTEIN_RECEP_F1_2"/>
    <property type="match status" value="1"/>
</dbReference>
<name>A0AAU9WKM2_9CNID</name>
<evidence type="ECO:0000256" key="4">
    <source>
        <dbReference type="ARBA" id="ARBA00022989"/>
    </source>
</evidence>
<dbReference type="SUPFAM" id="SSF81321">
    <property type="entry name" value="Family A G protein-coupled receptor-like"/>
    <property type="match status" value="1"/>
</dbReference>
<dbReference type="GO" id="GO:0004930">
    <property type="term" value="F:G protein-coupled receptor activity"/>
    <property type="evidence" value="ECO:0007669"/>
    <property type="project" value="UniProtKB-KW"/>
</dbReference>
<feature type="transmembrane region" description="Helical" evidence="10">
    <location>
        <begin position="251"/>
        <end position="273"/>
    </location>
</feature>
<proteinExistence type="inferred from homology"/>
<dbReference type="Pfam" id="PF00001">
    <property type="entry name" value="7tm_1"/>
    <property type="match status" value="1"/>
</dbReference>
<comment type="subcellular location">
    <subcellularLocation>
        <location evidence="1">Cell membrane</location>
        <topology evidence="1">Multi-pass membrane protein</topology>
    </subcellularLocation>
</comment>